<sequence length="258" mass="28241">MKLEIKNLTASINGKKILDGISLHLEPGKIYALMGPNGSGKSTLAQILMGHPAFEVGGVGKKKPSVMLNGTQLLGLSPDKRSRLGLFLAFQNPVSLPGVNVSNLLRSAAHEANSSKNQIKSNFNPALNVISFNEILFRQAQNISINPELLRRSLNEDFSGGEKKKLEILQSVILSPKYAVFDEIDTGLDVDALKIVARQLMNLKKQGCGILLITHYLRILQFARPDHVYILVQGKIKEKGGFNLAGVVEKSGYRKWAS</sequence>
<dbReference type="PANTHER" id="PTHR43204">
    <property type="entry name" value="ABC TRANSPORTER I FAMILY MEMBER 6, CHLOROPLASTIC"/>
    <property type="match status" value="1"/>
</dbReference>
<dbReference type="InterPro" id="IPR010230">
    <property type="entry name" value="FeS-cluster_ATPase_SufC"/>
</dbReference>
<dbReference type="GO" id="GO:0016887">
    <property type="term" value="F:ATP hydrolysis activity"/>
    <property type="evidence" value="ECO:0007669"/>
    <property type="project" value="InterPro"/>
</dbReference>
<dbReference type="CDD" id="cd03217">
    <property type="entry name" value="ABC_FeS_Assembly"/>
    <property type="match status" value="1"/>
</dbReference>
<dbReference type="InterPro" id="IPR003439">
    <property type="entry name" value="ABC_transporter-like_ATP-bd"/>
</dbReference>
<dbReference type="EMBL" id="MFJF01000026">
    <property type="protein sequence ID" value="OGG05743.1"/>
    <property type="molecule type" value="Genomic_DNA"/>
</dbReference>
<dbReference type="PROSITE" id="PS00211">
    <property type="entry name" value="ABC_TRANSPORTER_1"/>
    <property type="match status" value="1"/>
</dbReference>
<evidence type="ECO:0000256" key="2">
    <source>
        <dbReference type="ARBA" id="ARBA00022741"/>
    </source>
</evidence>
<evidence type="ECO:0000256" key="1">
    <source>
        <dbReference type="ARBA" id="ARBA00006216"/>
    </source>
</evidence>
<dbReference type="PROSITE" id="PS50893">
    <property type="entry name" value="ABC_TRANSPORTER_2"/>
    <property type="match status" value="1"/>
</dbReference>
<dbReference type="GO" id="GO:0005524">
    <property type="term" value="F:ATP binding"/>
    <property type="evidence" value="ECO:0007669"/>
    <property type="project" value="UniProtKB-KW"/>
</dbReference>
<dbReference type="InterPro" id="IPR017871">
    <property type="entry name" value="ABC_transporter-like_CS"/>
</dbReference>
<accession>A0A1F5Z063</accession>
<keyword evidence="2" id="KW-0547">Nucleotide-binding</keyword>
<dbReference type="Proteomes" id="UP000177354">
    <property type="component" value="Unassembled WGS sequence"/>
</dbReference>
<dbReference type="Pfam" id="PF00005">
    <property type="entry name" value="ABC_tran"/>
    <property type="match status" value="1"/>
</dbReference>
<evidence type="ECO:0000259" key="4">
    <source>
        <dbReference type="PROSITE" id="PS50893"/>
    </source>
</evidence>
<dbReference type="Gene3D" id="3.40.50.300">
    <property type="entry name" value="P-loop containing nucleotide triphosphate hydrolases"/>
    <property type="match status" value="1"/>
</dbReference>
<dbReference type="AlphaFoldDB" id="A0A1F5Z063"/>
<organism evidence="5 6">
    <name type="scientific">Candidatus Gottesmanbacteria bacterium RIFCSPHIGHO2_01_FULL_40_15</name>
    <dbReference type="NCBI Taxonomy" id="1798376"/>
    <lineage>
        <taxon>Bacteria</taxon>
        <taxon>Candidatus Gottesmaniibacteriota</taxon>
    </lineage>
</organism>
<reference evidence="5 6" key="1">
    <citation type="journal article" date="2016" name="Nat. Commun.">
        <title>Thousands of microbial genomes shed light on interconnected biogeochemical processes in an aquifer system.</title>
        <authorList>
            <person name="Anantharaman K."/>
            <person name="Brown C.T."/>
            <person name="Hug L.A."/>
            <person name="Sharon I."/>
            <person name="Castelle C.J."/>
            <person name="Probst A.J."/>
            <person name="Thomas B.C."/>
            <person name="Singh A."/>
            <person name="Wilkins M.J."/>
            <person name="Karaoz U."/>
            <person name="Brodie E.L."/>
            <person name="Williams K.H."/>
            <person name="Hubbard S.S."/>
            <person name="Banfield J.F."/>
        </authorList>
    </citation>
    <scope>NUCLEOTIDE SEQUENCE [LARGE SCALE GENOMIC DNA]</scope>
</reference>
<evidence type="ECO:0000256" key="3">
    <source>
        <dbReference type="ARBA" id="ARBA00022840"/>
    </source>
</evidence>
<gene>
    <name evidence="5" type="ORF">A2777_05150</name>
</gene>
<dbReference type="SMART" id="SM00382">
    <property type="entry name" value="AAA"/>
    <property type="match status" value="1"/>
</dbReference>
<proteinExistence type="inferred from homology"/>
<dbReference type="SUPFAM" id="SSF52540">
    <property type="entry name" value="P-loop containing nucleoside triphosphate hydrolases"/>
    <property type="match status" value="1"/>
</dbReference>
<dbReference type="InterPro" id="IPR027417">
    <property type="entry name" value="P-loop_NTPase"/>
</dbReference>
<name>A0A1F5Z063_9BACT</name>
<dbReference type="NCBIfam" id="TIGR01978">
    <property type="entry name" value="sufC"/>
    <property type="match status" value="1"/>
</dbReference>
<keyword evidence="3" id="KW-0067">ATP-binding</keyword>
<comment type="similarity">
    <text evidence="1">Belongs to the ABC transporter superfamily. Ycf16 family.</text>
</comment>
<evidence type="ECO:0000313" key="6">
    <source>
        <dbReference type="Proteomes" id="UP000177354"/>
    </source>
</evidence>
<dbReference type="PANTHER" id="PTHR43204:SF1">
    <property type="entry name" value="ABC TRANSPORTER I FAMILY MEMBER 6, CHLOROPLASTIC"/>
    <property type="match status" value="1"/>
</dbReference>
<comment type="caution">
    <text evidence="5">The sequence shown here is derived from an EMBL/GenBank/DDBJ whole genome shotgun (WGS) entry which is preliminary data.</text>
</comment>
<dbReference type="InterPro" id="IPR003593">
    <property type="entry name" value="AAA+_ATPase"/>
</dbReference>
<feature type="domain" description="ABC transporter" evidence="4">
    <location>
        <begin position="3"/>
        <end position="258"/>
    </location>
</feature>
<protein>
    <submittedName>
        <fullName evidence="5">Fe-S cluster assembly ATPase SufC</fullName>
    </submittedName>
</protein>
<evidence type="ECO:0000313" key="5">
    <source>
        <dbReference type="EMBL" id="OGG05743.1"/>
    </source>
</evidence>